<comment type="caution">
    <text evidence="3">The sequence shown here is derived from an EMBL/GenBank/DDBJ whole genome shotgun (WGS) entry which is preliminary data.</text>
</comment>
<gene>
    <name evidence="3" type="ORF">A3K52_00050</name>
</gene>
<evidence type="ECO:0000313" key="3">
    <source>
        <dbReference type="EMBL" id="OGK73186.1"/>
    </source>
</evidence>
<dbReference type="Pfam" id="PF02698">
    <property type="entry name" value="DUF218"/>
    <property type="match status" value="1"/>
</dbReference>
<dbReference type="CDD" id="cd06259">
    <property type="entry name" value="YdcF-like"/>
    <property type="match status" value="1"/>
</dbReference>
<keyword evidence="1" id="KW-1133">Transmembrane helix</keyword>
<keyword evidence="1" id="KW-0472">Membrane</keyword>
<sequence length="197" mass="22207">MKNIRRVVVIMCVSVASVYLLLTAYVGLNVYVDNKKKSDVILVLGSKSYKGKSYNPCLVARVEHAANLYKQGYASKIIMSGGDDIEDGKNEAFTMIQIAQKFQVPQHDILLETRSTSTYENINFSASLMKQQMLKSAIIVTEPFHTPRAALVAKKSGLDYSVSPTLTSQCWLRWKYGSRYFLKEPLAIIQYFVFGKI</sequence>
<feature type="domain" description="DUF218" evidence="2">
    <location>
        <begin position="39"/>
        <end position="173"/>
    </location>
</feature>
<protein>
    <recommendedName>
        <fullName evidence="2">DUF218 domain-containing protein</fullName>
    </recommendedName>
</protein>
<name>A0A1F7KZF1_9BACT</name>
<dbReference type="Gene3D" id="3.40.50.620">
    <property type="entry name" value="HUPs"/>
    <property type="match status" value="1"/>
</dbReference>
<evidence type="ECO:0000259" key="2">
    <source>
        <dbReference type="Pfam" id="PF02698"/>
    </source>
</evidence>
<evidence type="ECO:0000256" key="1">
    <source>
        <dbReference type="SAM" id="Phobius"/>
    </source>
</evidence>
<evidence type="ECO:0000313" key="4">
    <source>
        <dbReference type="Proteomes" id="UP000177050"/>
    </source>
</evidence>
<dbReference type="PANTHER" id="PTHR30336:SF20">
    <property type="entry name" value="DUF218 DOMAIN-CONTAINING PROTEIN"/>
    <property type="match status" value="1"/>
</dbReference>
<dbReference type="InterPro" id="IPR051599">
    <property type="entry name" value="Cell_Envelope_Assoc"/>
</dbReference>
<dbReference type="GO" id="GO:0005886">
    <property type="term" value="C:plasma membrane"/>
    <property type="evidence" value="ECO:0007669"/>
    <property type="project" value="TreeGrafter"/>
</dbReference>
<proteinExistence type="predicted"/>
<reference evidence="3 4" key="1">
    <citation type="journal article" date="2016" name="Nat. Commun.">
        <title>Thousands of microbial genomes shed light on interconnected biogeochemical processes in an aquifer system.</title>
        <authorList>
            <person name="Anantharaman K."/>
            <person name="Brown C.T."/>
            <person name="Hug L.A."/>
            <person name="Sharon I."/>
            <person name="Castelle C.J."/>
            <person name="Probst A.J."/>
            <person name="Thomas B.C."/>
            <person name="Singh A."/>
            <person name="Wilkins M.J."/>
            <person name="Karaoz U."/>
            <person name="Brodie E.L."/>
            <person name="Williams K.H."/>
            <person name="Hubbard S.S."/>
            <person name="Banfield J.F."/>
        </authorList>
    </citation>
    <scope>NUCLEOTIDE SEQUENCE [LARGE SCALE GENOMIC DNA]</scope>
</reference>
<dbReference type="EMBL" id="MGBR01000001">
    <property type="protein sequence ID" value="OGK73186.1"/>
    <property type="molecule type" value="Genomic_DNA"/>
</dbReference>
<keyword evidence="1" id="KW-0812">Transmembrane</keyword>
<organism evidence="3 4">
    <name type="scientific">Candidatus Roizmanbacteria bacterium RIFOXYD1_FULL_38_12</name>
    <dbReference type="NCBI Taxonomy" id="1802093"/>
    <lineage>
        <taxon>Bacteria</taxon>
        <taxon>Candidatus Roizmaniibacteriota</taxon>
    </lineage>
</organism>
<dbReference type="AlphaFoldDB" id="A0A1F7KZF1"/>
<dbReference type="InterPro" id="IPR014729">
    <property type="entry name" value="Rossmann-like_a/b/a_fold"/>
</dbReference>
<accession>A0A1F7KZF1</accession>
<feature type="transmembrane region" description="Helical" evidence="1">
    <location>
        <begin position="7"/>
        <end position="28"/>
    </location>
</feature>
<dbReference type="InterPro" id="IPR003848">
    <property type="entry name" value="DUF218"/>
</dbReference>
<dbReference type="Proteomes" id="UP000177050">
    <property type="component" value="Unassembled WGS sequence"/>
</dbReference>
<dbReference type="PANTHER" id="PTHR30336">
    <property type="entry name" value="INNER MEMBRANE PROTEIN, PROBABLE PERMEASE"/>
    <property type="match status" value="1"/>
</dbReference>